<gene>
    <name evidence="1" type="ORF">CVD27_14840</name>
</gene>
<organism evidence="1 2">
    <name type="scientific">Neobacillus cucumis</name>
    <dbReference type="NCBI Taxonomy" id="1740721"/>
    <lineage>
        <taxon>Bacteria</taxon>
        <taxon>Bacillati</taxon>
        <taxon>Bacillota</taxon>
        <taxon>Bacilli</taxon>
        <taxon>Bacillales</taxon>
        <taxon>Bacillaceae</taxon>
        <taxon>Neobacillus</taxon>
    </lineage>
</organism>
<evidence type="ECO:0000313" key="2">
    <source>
        <dbReference type="Proteomes" id="UP000234950"/>
    </source>
</evidence>
<dbReference type="AlphaFoldDB" id="A0A2N5HD28"/>
<sequence>MVADVQKERKEATPLTIDITAIEEFLLFTYLEHLMDGFMALWSRSRPGLSKEIRLSLHHKHLT</sequence>
<dbReference type="Proteomes" id="UP000234950">
    <property type="component" value="Unassembled WGS sequence"/>
</dbReference>
<protein>
    <submittedName>
        <fullName evidence="1">Uncharacterized protein</fullName>
    </submittedName>
</protein>
<proteinExistence type="predicted"/>
<reference evidence="1 2" key="1">
    <citation type="submission" date="2017-11" db="EMBL/GenBank/DDBJ databases">
        <title>Comparitive Functional Genomics of Dry Heat Resistant strains isolated from the Viking Spacecraft.</title>
        <authorList>
            <person name="Seuylemezian A."/>
            <person name="Cooper K."/>
            <person name="Vaishampayan P."/>
        </authorList>
    </citation>
    <scope>NUCLEOTIDE SEQUENCE [LARGE SCALE GENOMIC DNA]</scope>
    <source>
        <strain evidence="1 2">V32-6</strain>
    </source>
</reference>
<evidence type="ECO:0000313" key="1">
    <source>
        <dbReference type="EMBL" id="PLS03413.1"/>
    </source>
</evidence>
<comment type="caution">
    <text evidence="1">The sequence shown here is derived from an EMBL/GenBank/DDBJ whole genome shotgun (WGS) entry which is preliminary data.</text>
</comment>
<accession>A0A2N5HD28</accession>
<name>A0A2N5HD28_9BACI</name>
<keyword evidence="2" id="KW-1185">Reference proteome</keyword>
<dbReference type="EMBL" id="PGVE01000055">
    <property type="protein sequence ID" value="PLS03413.1"/>
    <property type="molecule type" value="Genomic_DNA"/>
</dbReference>